<dbReference type="Proteomes" id="UP001342826">
    <property type="component" value="Unassembled WGS sequence"/>
</dbReference>
<evidence type="ECO:0000313" key="2">
    <source>
        <dbReference type="EMBL" id="MED4400446.1"/>
    </source>
</evidence>
<dbReference type="RefSeq" id="WP_066230358.1">
    <property type="nucleotide sequence ID" value="NZ_JARTFQ010000008.1"/>
</dbReference>
<name>A0ABU6NTH6_9BACI</name>
<reference evidence="2 3" key="1">
    <citation type="submission" date="2023-03" db="EMBL/GenBank/DDBJ databases">
        <title>Bacillus Genome Sequencing.</title>
        <authorList>
            <person name="Dunlap C."/>
        </authorList>
    </citation>
    <scope>NUCLEOTIDE SEQUENCE [LARGE SCALE GENOMIC DNA]</scope>
    <source>
        <strain evidence="2 3">NRS-1717</strain>
    </source>
</reference>
<dbReference type="EMBL" id="JARTFS010000003">
    <property type="protein sequence ID" value="MED4400446.1"/>
    <property type="molecule type" value="Genomic_DNA"/>
</dbReference>
<accession>A0ABU6NTH6</accession>
<feature type="domain" description="DUF4178" evidence="1">
    <location>
        <begin position="28"/>
        <end position="159"/>
    </location>
</feature>
<organism evidence="2 3">
    <name type="scientific">Metabacillus fastidiosus</name>
    <dbReference type="NCBI Taxonomy" id="1458"/>
    <lineage>
        <taxon>Bacteria</taxon>
        <taxon>Bacillati</taxon>
        <taxon>Bacillota</taxon>
        <taxon>Bacilli</taxon>
        <taxon>Bacillales</taxon>
        <taxon>Bacillaceae</taxon>
        <taxon>Metabacillus</taxon>
    </lineage>
</organism>
<dbReference type="InterPro" id="IPR025235">
    <property type="entry name" value="DUF4178"/>
</dbReference>
<sequence>MSFFNKLFGKKGDSQKPVVARNMFNLQMNDIITYDFEDYTIVGKINYDDHGFKWHAYQLEGVSKTIWLSVEMDDELYLGIYEKVKLKLSEPLSKKIEYNGIIYTLEEKGKAMIHGIGRSQNVNGMTCEYYDYCDEEEEKFLSVEKWGSEIEVSTGYEIEEYELKIIASN</sequence>
<evidence type="ECO:0000313" key="3">
    <source>
        <dbReference type="Proteomes" id="UP001342826"/>
    </source>
</evidence>
<dbReference type="Pfam" id="PF13785">
    <property type="entry name" value="DUF4178"/>
    <property type="match status" value="1"/>
</dbReference>
<dbReference type="GeneID" id="301141450"/>
<protein>
    <submittedName>
        <fullName evidence="2">DUF4178 domain-containing protein</fullName>
    </submittedName>
</protein>
<comment type="caution">
    <text evidence="2">The sequence shown here is derived from an EMBL/GenBank/DDBJ whole genome shotgun (WGS) entry which is preliminary data.</text>
</comment>
<evidence type="ECO:0000259" key="1">
    <source>
        <dbReference type="Pfam" id="PF13785"/>
    </source>
</evidence>
<gene>
    <name evidence="2" type="ORF">P9271_03690</name>
</gene>
<keyword evidence="3" id="KW-1185">Reference proteome</keyword>
<proteinExistence type="predicted"/>